<dbReference type="RefSeq" id="WP_072551589.1">
    <property type="nucleotide sequence ID" value="NZ_CP018153.1"/>
</dbReference>
<dbReference type="InterPro" id="IPR036188">
    <property type="entry name" value="FAD/NAD-bd_sf"/>
</dbReference>
<gene>
    <name evidence="1" type="ORF">LPB144_00245</name>
</gene>
<dbReference type="Proteomes" id="UP000182510">
    <property type="component" value="Chromosome"/>
</dbReference>
<protein>
    <submittedName>
        <fullName evidence="1">Lycopene cyclase</fullName>
    </submittedName>
</protein>
<dbReference type="KEGG" id="grl:LPB144_00245"/>
<organism evidence="1 2">
    <name type="scientific">Christiangramia salexigens</name>
    <dbReference type="NCBI Taxonomy" id="1913577"/>
    <lineage>
        <taxon>Bacteria</taxon>
        <taxon>Pseudomonadati</taxon>
        <taxon>Bacteroidota</taxon>
        <taxon>Flavobacteriia</taxon>
        <taxon>Flavobacteriales</taxon>
        <taxon>Flavobacteriaceae</taxon>
        <taxon>Christiangramia</taxon>
    </lineage>
</organism>
<sequence>MIVPEYYYVIVGGGLAGLQLASEIQRNVFFHGKKVAIIDPSLKTENDKTWCFWEKGDGQWDHIVHKSWNKGKFVAKDIDKSLKLGDYTYKMIRSIDLYKELKDQLRRSDNFYFIQDEIEKIDPVTRTAVGKKANYTATHFFDSRPTEAYKNDKNSNLIYQHFKGWVVETENESFDPDVFTMMDYRLKYEDSTSFTYILPITSKKALIEYTFFTPFLTEETVYDEMLTRYIENILQLKHWKITETEKGVIPMTDFPFKKTNSRHITKIGTGGGWVKPSSGYSFRNTEKKVQKIIENLKAGFATTKGIYNRKFRKYDAIFLDVLYNNNELGESLFSKLYSKNSMEEIFRFLDEETGFNEDLKIMLSLYHPEFIRSFFRKL</sequence>
<dbReference type="PANTHER" id="PTHR39757:SF5">
    <property type="entry name" value="OS02G0190600 PROTEIN"/>
    <property type="match status" value="1"/>
</dbReference>
<dbReference type="AlphaFoldDB" id="A0A1L3J1C8"/>
<evidence type="ECO:0000313" key="2">
    <source>
        <dbReference type="Proteomes" id="UP000182510"/>
    </source>
</evidence>
<dbReference type="Pfam" id="PF05834">
    <property type="entry name" value="Lycopene_cycl"/>
    <property type="match status" value="1"/>
</dbReference>
<dbReference type="EMBL" id="CP018153">
    <property type="protein sequence ID" value="APG58932.1"/>
    <property type="molecule type" value="Genomic_DNA"/>
</dbReference>
<keyword evidence="2" id="KW-1185">Reference proteome</keyword>
<name>A0A1L3J1C8_9FLAO</name>
<dbReference type="OrthoDB" id="24355at2"/>
<reference evidence="1 2" key="1">
    <citation type="submission" date="2016-11" db="EMBL/GenBank/DDBJ databases">
        <title>Gramella sp. LPB0144 isolated from marine environment.</title>
        <authorList>
            <person name="Kim E."/>
            <person name="Yi H."/>
        </authorList>
    </citation>
    <scope>NUCLEOTIDE SEQUENCE [LARGE SCALE GENOMIC DNA]</scope>
    <source>
        <strain evidence="1 2">LPB0144</strain>
    </source>
</reference>
<dbReference type="PANTHER" id="PTHR39757">
    <property type="match status" value="1"/>
</dbReference>
<dbReference type="SUPFAM" id="SSF51905">
    <property type="entry name" value="FAD/NAD(P)-binding domain"/>
    <property type="match status" value="1"/>
</dbReference>
<proteinExistence type="predicted"/>
<dbReference type="STRING" id="1913577.LPB144_00245"/>
<evidence type="ECO:0000313" key="1">
    <source>
        <dbReference type="EMBL" id="APG58932.1"/>
    </source>
</evidence>
<accession>A0A1L3J1C8</accession>